<dbReference type="Proteomes" id="UP001424441">
    <property type="component" value="Unassembled WGS sequence"/>
</dbReference>
<evidence type="ECO:0000259" key="1">
    <source>
        <dbReference type="PROSITE" id="PS51186"/>
    </source>
</evidence>
<feature type="domain" description="N-acetyltransferase" evidence="1">
    <location>
        <begin position="1"/>
        <end position="141"/>
    </location>
</feature>
<dbReference type="Pfam" id="PF00583">
    <property type="entry name" value="Acetyltransf_1"/>
    <property type="match status" value="1"/>
</dbReference>
<protein>
    <recommendedName>
        <fullName evidence="1">N-acetyltransferase domain-containing protein</fullName>
    </recommendedName>
</protein>
<accession>A0ABP3QI57</accession>
<name>A0ABP3QI57_9HYPH</name>
<dbReference type="EMBL" id="BAAADE010000001">
    <property type="protein sequence ID" value="GAA0589439.1"/>
    <property type="molecule type" value="Genomic_DNA"/>
</dbReference>
<evidence type="ECO:0000313" key="3">
    <source>
        <dbReference type="Proteomes" id="UP001424441"/>
    </source>
</evidence>
<sequence length="148" mass="17071">MNIRPALIKDYKALLSVDSIAPDDKRRASQIAEWINKQSCYLVELDNEVAAYGVLNYHFFHHGYIEMLMVKSEHRRHQLGQALVEHFKSICKDPKLFTTTNLSNEPMQLLLQKCGFSRSGQIDNLDDGDPELVFFWANTRDNEANLSK</sequence>
<reference evidence="3" key="1">
    <citation type="journal article" date="2019" name="Int. J. Syst. Evol. Microbiol.">
        <title>The Global Catalogue of Microorganisms (GCM) 10K type strain sequencing project: providing services to taxonomists for standard genome sequencing and annotation.</title>
        <authorList>
            <consortium name="The Broad Institute Genomics Platform"/>
            <consortium name="The Broad Institute Genome Sequencing Center for Infectious Disease"/>
            <person name="Wu L."/>
            <person name="Ma J."/>
        </authorList>
    </citation>
    <scope>NUCLEOTIDE SEQUENCE [LARGE SCALE GENOMIC DNA]</scope>
    <source>
        <strain evidence="3">JCM 15115</strain>
    </source>
</reference>
<dbReference type="SUPFAM" id="SSF55729">
    <property type="entry name" value="Acyl-CoA N-acyltransferases (Nat)"/>
    <property type="match status" value="1"/>
</dbReference>
<dbReference type="Gene3D" id="3.40.630.30">
    <property type="match status" value="1"/>
</dbReference>
<organism evidence="2 3">
    <name type="scientific">Paenochrobactrum glaciei</name>
    <dbReference type="NCBI Taxonomy" id="486407"/>
    <lineage>
        <taxon>Bacteria</taxon>
        <taxon>Pseudomonadati</taxon>
        <taxon>Pseudomonadota</taxon>
        <taxon>Alphaproteobacteria</taxon>
        <taxon>Hyphomicrobiales</taxon>
        <taxon>Brucellaceae</taxon>
        <taxon>Paenochrobactrum</taxon>
    </lineage>
</organism>
<comment type="caution">
    <text evidence="2">The sequence shown here is derived from an EMBL/GenBank/DDBJ whole genome shotgun (WGS) entry which is preliminary data.</text>
</comment>
<dbReference type="PROSITE" id="PS51186">
    <property type="entry name" value="GNAT"/>
    <property type="match status" value="1"/>
</dbReference>
<dbReference type="CDD" id="cd04301">
    <property type="entry name" value="NAT_SF"/>
    <property type="match status" value="1"/>
</dbReference>
<gene>
    <name evidence="2" type="ORF">GCM10008943_00570</name>
</gene>
<proteinExistence type="predicted"/>
<dbReference type="InterPro" id="IPR016181">
    <property type="entry name" value="Acyl_CoA_acyltransferase"/>
</dbReference>
<keyword evidence="3" id="KW-1185">Reference proteome</keyword>
<evidence type="ECO:0000313" key="2">
    <source>
        <dbReference type="EMBL" id="GAA0589439.1"/>
    </source>
</evidence>
<dbReference type="InterPro" id="IPR000182">
    <property type="entry name" value="GNAT_dom"/>
</dbReference>